<protein>
    <submittedName>
        <fullName evidence="2">Uncharacterized protein</fullName>
    </submittedName>
</protein>
<keyword evidence="1" id="KW-1133">Transmembrane helix</keyword>
<reference evidence="3" key="1">
    <citation type="journal article" date="2011" name="PLoS Genet.">
        <title>Genomic analysis of the necrotrophic fungal pathogens Sclerotinia sclerotiorum and Botrytis cinerea.</title>
        <authorList>
            <person name="Amselem J."/>
            <person name="Cuomo C.A."/>
            <person name="van Kan J.A."/>
            <person name="Viaud M."/>
            <person name="Benito E.P."/>
            <person name="Couloux A."/>
            <person name="Coutinho P.M."/>
            <person name="de Vries R.P."/>
            <person name="Dyer P.S."/>
            <person name="Fillinger S."/>
            <person name="Fournier E."/>
            <person name="Gout L."/>
            <person name="Hahn M."/>
            <person name="Kohn L."/>
            <person name="Lapalu N."/>
            <person name="Plummer K.M."/>
            <person name="Pradier J.M."/>
            <person name="Quevillon E."/>
            <person name="Sharon A."/>
            <person name="Simon A."/>
            <person name="ten Have A."/>
            <person name="Tudzynski B."/>
            <person name="Tudzynski P."/>
            <person name="Wincker P."/>
            <person name="Andrew M."/>
            <person name="Anthouard V."/>
            <person name="Beever R.E."/>
            <person name="Beffa R."/>
            <person name="Benoit I."/>
            <person name="Bouzid O."/>
            <person name="Brault B."/>
            <person name="Chen Z."/>
            <person name="Choquer M."/>
            <person name="Collemare J."/>
            <person name="Cotton P."/>
            <person name="Danchin E.G."/>
            <person name="Da Silva C."/>
            <person name="Gautier A."/>
            <person name="Giraud C."/>
            <person name="Giraud T."/>
            <person name="Gonzalez C."/>
            <person name="Grossetete S."/>
            <person name="Guldener U."/>
            <person name="Henrissat B."/>
            <person name="Howlett B.J."/>
            <person name="Kodira C."/>
            <person name="Kretschmer M."/>
            <person name="Lappartient A."/>
            <person name="Leroch M."/>
            <person name="Levis C."/>
            <person name="Mauceli E."/>
            <person name="Neuveglise C."/>
            <person name="Oeser B."/>
            <person name="Pearson M."/>
            <person name="Poulain J."/>
            <person name="Poussereau N."/>
            <person name="Quesneville H."/>
            <person name="Rascle C."/>
            <person name="Schumacher J."/>
            <person name="Segurens B."/>
            <person name="Sexton A."/>
            <person name="Silva E."/>
            <person name="Sirven C."/>
            <person name="Soanes D.M."/>
            <person name="Talbot N.J."/>
            <person name="Templeton M."/>
            <person name="Yandava C."/>
            <person name="Yarden O."/>
            <person name="Zeng Q."/>
            <person name="Rollins J.A."/>
            <person name="Lebrun M.H."/>
            <person name="Dickman M."/>
        </authorList>
    </citation>
    <scope>NUCLEOTIDE SEQUENCE [LARGE SCALE GENOMIC DNA]</scope>
    <source>
        <strain evidence="3">ATCC 18683 / 1980 / Ss-1</strain>
    </source>
</reference>
<sequence>MESTITNVTLVLGTLGVLLQIEILLLAFWVLRVQGLASSAPETTKIRESRVRDKQQTTIILPQPLHCQNNPKRKIHIAIIRINSKSFFMHNKRAKDLANWAKLLKIAEEDLESNARTEMRLPIREPYGILHVSIEIWQRDGYLGFFSESTRHSISFSFEALVPNFPSMSFYRQSLASSVAGIKGRHLGQTGDGI</sequence>
<evidence type="ECO:0000313" key="3">
    <source>
        <dbReference type="Proteomes" id="UP000001312"/>
    </source>
</evidence>
<proteinExistence type="predicted"/>
<dbReference type="AlphaFoldDB" id="A7EPP1"/>
<accession>A7EPP1</accession>
<keyword evidence="1" id="KW-0812">Transmembrane</keyword>
<evidence type="ECO:0000313" key="2">
    <source>
        <dbReference type="EMBL" id="EDO04807.1"/>
    </source>
</evidence>
<keyword evidence="3" id="KW-1185">Reference proteome</keyword>
<dbReference type="HOGENOM" id="CLU_1403214_0_0_1"/>
<dbReference type="GeneID" id="5487912"/>
<dbReference type="Proteomes" id="UP000001312">
    <property type="component" value="Unassembled WGS sequence"/>
</dbReference>
<organism evidence="2 3">
    <name type="scientific">Sclerotinia sclerotiorum (strain ATCC 18683 / 1980 / Ss-1)</name>
    <name type="common">White mold</name>
    <name type="synonym">Whetzelinia sclerotiorum</name>
    <dbReference type="NCBI Taxonomy" id="665079"/>
    <lineage>
        <taxon>Eukaryota</taxon>
        <taxon>Fungi</taxon>
        <taxon>Dikarya</taxon>
        <taxon>Ascomycota</taxon>
        <taxon>Pezizomycotina</taxon>
        <taxon>Leotiomycetes</taxon>
        <taxon>Helotiales</taxon>
        <taxon>Sclerotiniaceae</taxon>
        <taxon>Sclerotinia</taxon>
    </lineage>
</organism>
<name>A7EPP1_SCLS1</name>
<gene>
    <name evidence="2" type="ORF">SS1G_07290</name>
</gene>
<dbReference type="RefSeq" id="XP_001591844.1">
    <property type="nucleotide sequence ID" value="XM_001591794.1"/>
</dbReference>
<dbReference type="KEGG" id="ssl:SS1G_07290"/>
<feature type="transmembrane region" description="Helical" evidence="1">
    <location>
        <begin position="12"/>
        <end position="31"/>
    </location>
</feature>
<evidence type="ECO:0000256" key="1">
    <source>
        <dbReference type="SAM" id="Phobius"/>
    </source>
</evidence>
<dbReference type="InParanoid" id="A7EPP1"/>
<dbReference type="EMBL" id="CH476629">
    <property type="protein sequence ID" value="EDO04807.1"/>
    <property type="molecule type" value="Genomic_DNA"/>
</dbReference>
<keyword evidence="1" id="KW-0472">Membrane</keyword>